<evidence type="ECO:0000313" key="13">
    <source>
        <dbReference type="Proteomes" id="UP000823641"/>
    </source>
</evidence>
<evidence type="ECO:0000256" key="6">
    <source>
        <dbReference type="ARBA" id="ARBA00022989"/>
    </source>
</evidence>
<dbReference type="EMBL" id="JADIMG010000092">
    <property type="protein sequence ID" value="MBO8460612.1"/>
    <property type="molecule type" value="Genomic_DNA"/>
</dbReference>
<dbReference type="InterPro" id="IPR027470">
    <property type="entry name" value="Cation_efflux_CTD"/>
</dbReference>
<evidence type="ECO:0000259" key="10">
    <source>
        <dbReference type="Pfam" id="PF01545"/>
    </source>
</evidence>
<keyword evidence="5" id="KW-0864">Zinc transport</keyword>
<feature type="domain" description="Cation efflux protein cytoplasmic" evidence="11">
    <location>
        <begin position="219"/>
        <end position="291"/>
    </location>
</feature>
<feature type="transmembrane region" description="Helical" evidence="9">
    <location>
        <begin position="158"/>
        <end position="184"/>
    </location>
</feature>
<feature type="transmembrane region" description="Helical" evidence="9">
    <location>
        <begin position="90"/>
        <end position="110"/>
    </location>
</feature>
<dbReference type="InterPro" id="IPR002524">
    <property type="entry name" value="Cation_efflux"/>
</dbReference>
<reference evidence="12" key="1">
    <citation type="submission" date="2020-10" db="EMBL/GenBank/DDBJ databases">
        <authorList>
            <person name="Gilroy R."/>
        </authorList>
    </citation>
    <scope>NUCLEOTIDE SEQUENCE</scope>
    <source>
        <strain evidence="12">G3-3990</strain>
    </source>
</reference>
<feature type="domain" description="Cation efflux protein transmembrane" evidence="10">
    <location>
        <begin position="25"/>
        <end position="212"/>
    </location>
</feature>
<evidence type="ECO:0000256" key="9">
    <source>
        <dbReference type="SAM" id="Phobius"/>
    </source>
</evidence>
<evidence type="ECO:0000256" key="5">
    <source>
        <dbReference type="ARBA" id="ARBA00022906"/>
    </source>
</evidence>
<dbReference type="InterPro" id="IPR058533">
    <property type="entry name" value="Cation_efflux_TM"/>
</dbReference>
<evidence type="ECO:0000256" key="4">
    <source>
        <dbReference type="ARBA" id="ARBA00022692"/>
    </source>
</evidence>
<dbReference type="SUPFAM" id="SSF160240">
    <property type="entry name" value="Cation efflux protein cytoplasmic domain-like"/>
    <property type="match status" value="1"/>
</dbReference>
<organism evidence="12 13">
    <name type="scientific">Candidatus Gallipaludibacter merdavium</name>
    <dbReference type="NCBI Taxonomy" id="2840839"/>
    <lineage>
        <taxon>Bacteria</taxon>
        <taxon>Pseudomonadati</taxon>
        <taxon>Bacteroidota</taxon>
        <taxon>Bacteroidia</taxon>
        <taxon>Bacteroidales</taxon>
        <taxon>Candidatus Gallipaludibacter</taxon>
    </lineage>
</organism>
<keyword evidence="4 9" id="KW-0812">Transmembrane</keyword>
<evidence type="ECO:0000256" key="7">
    <source>
        <dbReference type="ARBA" id="ARBA00023065"/>
    </source>
</evidence>
<accession>A0A9D9HUQ9</accession>
<feature type="transmembrane region" description="Helical" evidence="9">
    <location>
        <begin position="122"/>
        <end position="146"/>
    </location>
</feature>
<keyword evidence="6 9" id="KW-1133">Transmembrane helix</keyword>
<dbReference type="Gene3D" id="1.20.1510.10">
    <property type="entry name" value="Cation efflux protein transmembrane domain"/>
    <property type="match status" value="1"/>
</dbReference>
<dbReference type="SUPFAM" id="SSF161111">
    <property type="entry name" value="Cation efflux protein transmembrane domain-like"/>
    <property type="match status" value="1"/>
</dbReference>
<evidence type="ECO:0000256" key="3">
    <source>
        <dbReference type="ARBA" id="ARBA00022448"/>
    </source>
</evidence>
<keyword evidence="7" id="KW-0406">Ion transport</keyword>
<dbReference type="PANTHER" id="PTHR11562">
    <property type="entry name" value="CATION EFFLUX PROTEIN/ ZINC TRANSPORTER"/>
    <property type="match status" value="1"/>
</dbReference>
<evidence type="ECO:0000259" key="11">
    <source>
        <dbReference type="Pfam" id="PF16916"/>
    </source>
</evidence>
<dbReference type="GO" id="GO:0005385">
    <property type="term" value="F:zinc ion transmembrane transporter activity"/>
    <property type="evidence" value="ECO:0007669"/>
    <property type="project" value="TreeGrafter"/>
</dbReference>
<keyword evidence="5" id="KW-0862">Zinc</keyword>
<keyword evidence="8 9" id="KW-0472">Membrane</keyword>
<keyword evidence="3" id="KW-0813">Transport</keyword>
<evidence type="ECO:0000313" key="12">
    <source>
        <dbReference type="EMBL" id="MBO8460612.1"/>
    </source>
</evidence>
<evidence type="ECO:0000256" key="1">
    <source>
        <dbReference type="ARBA" id="ARBA00004141"/>
    </source>
</evidence>
<protein>
    <submittedName>
        <fullName evidence="12">Cation transporter</fullName>
    </submittedName>
</protein>
<dbReference type="Pfam" id="PF01545">
    <property type="entry name" value="Cation_efflux"/>
    <property type="match status" value="1"/>
</dbReference>
<evidence type="ECO:0000256" key="2">
    <source>
        <dbReference type="ARBA" id="ARBA00008873"/>
    </source>
</evidence>
<dbReference type="Pfam" id="PF16916">
    <property type="entry name" value="ZT_dimer"/>
    <property type="match status" value="1"/>
</dbReference>
<reference evidence="12" key="2">
    <citation type="journal article" date="2021" name="PeerJ">
        <title>Extensive microbial diversity within the chicken gut microbiome revealed by metagenomics and culture.</title>
        <authorList>
            <person name="Gilroy R."/>
            <person name="Ravi A."/>
            <person name="Getino M."/>
            <person name="Pursley I."/>
            <person name="Horton D.L."/>
            <person name="Alikhan N.F."/>
            <person name="Baker D."/>
            <person name="Gharbi K."/>
            <person name="Hall N."/>
            <person name="Watson M."/>
            <person name="Adriaenssens E.M."/>
            <person name="Foster-Nyarko E."/>
            <person name="Jarju S."/>
            <person name="Secka A."/>
            <person name="Antonio M."/>
            <person name="Oren A."/>
            <person name="Chaudhuri R.R."/>
            <person name="La Ragione R."/>
            <person name="Hildebrand F."/>
            <person name="Pallen M.J."/>
        </authorList>
    </citation>
    <scope>NUCLEOTIDE SEQUENCE</scope>
    <source>
        <strain evidence="12">G3-3990</strain>
    </source>
</reference>
<evidence type="ECO:0000256" key="8">
    <source>
        <dbReference type="ARBA" id="ARBA00023136"/>
    </source>
</evidence>
<feature type="transmembrane region" description="Helical" evidence="9">
    <location>
        <begin position="190"/>
        <end position="207"/>
    </location>
</feature>
<dbReference type="Proteomes" id="UP000823641">
    <property type="component" value="Unassembled WGS sequence"/>
</dbReference>
<dbReference type="GO" id="GO:0005886">
    <property type="term" value="C:plasma membrane"/>
    <property type="evidence" value="ECO:0007669"/>
    <property type="project" value="TreeGrafter"/>
</dbReference>
<gene>
    <name evidence="12" type="ORF">IAA73_09800</name>
</gene>
<dbReference type="PANTHER" id="PTHR11562:SF17">
    <property type="entry name" value="RE54080P-RELATED"/>
    <property type="match status" value="1"/>
</dbReference>
<dbReference type="NCBIfam" id="TIGR01297">
    <property type="entry name" value="CDF"/>
    <property type="match status" value="1"/>
</dbReference>
<comment type="subcellular location">
    <subcellularLocation>
        <location evidence="1">Membrane</location>
        <topology evidence="1">Multi-pass membrane protein</topology>
    </subcellularLocation>
</comment>
<feature type="transmembrane region" description="Helical" evidence="9">
    <location>
        <begin position="57"/>
        <end position="74"/>
    </location>
</feature>
<comment type="similarity">
    <text evidence="2">Belongs to the cation diffusion facilitator (CDF) transporter (TC 2.A.4) family. SLC30A subfamily.</text>
</comment>
<dbReference type="InterPro" id="IPR027469">
    <property type="entry name" value="Cation_efflux_TMD_sf"/>
</dbReference>
<dbReference type="InterPro" id="IPR036837">
    <property type="entry name" value="Cation_efflux_CTD_sf"/>
</dbReference>
<feature type="transmembrane region" description="Helical" evidence="9">
    <location>
        <begin position="20"/>
        <end position="45"/>
    </location>
</feature>
<comment type="caution">
    <text evidence="12">The sequence shown here is derived from an EMBL/GenBank/DDBJ whole genome shotgun (WGS) entry which is preliminary data.</text>
</comment>
<dbReference type="AlphaFoldDB" id="A0A9D9HUQ9"/>
<proteinExistence type="inferred from homology"/>
<sequence>MSHQHHHEHDHHHVAALQSLNGVFVISIILNLAFVCVEAVVGLIYNSLGLLSDAGHNLSDVFSLLLALIAFRLAKLPRTGKYTYGYKKSTILISLLNAIILVVAVIAIVWESVEKIAHPAPINGWAISWTAGIGIVVNGLTAWLLMKNQKHDLNVRGAFLHMAADTLVSIGVVVSGVVISLTGWNIVDPIVSLVIVVIILVSTWKLLSESLRLSMDGVPDYIDIEEVEHQMSHIENVAEIHHLHIWAISTTEVALTAHVVLKDLSRMEATKHDIKQRLEQMGIKHSTLEMEAAGCECHEHACQ</sequence>
<name>A0A9D9HUQ9_9BACT</name>
<dbReference type="InterPro" id="IPR050681">
    <property type="entry name" value="CDF/SLC30A"/>
</dbReference>